<accession>A0A8H3IJS6</accession>
<comment type="caution">
    <text evidence="3">The sequence shown here is derived from an EMBL/GenBank/DDBJ whole genome shotgun (WGS) entry which is preliminary data.</text>
</comment>
<proteinExistence type="predicted"/>
<feature type="compositionally biased region" description="Basic and acidic residues" evidence="1">
    <location>
        <begin position="277"/>
        <end position="286"/>
    </location>
</feature>
<organism evidence="3 4">
    <name type="scientific">Heterodermia speciosa</name>
    <dbReference type="NCBI Taxonomy" id="116794"/>
    <lineage>
        <taxon>Eukaryota</taxon>
        <taxon>Fungi</taxon>
        <taxon>Dikarya</taxon>
        <taxon>Ascomycota</taxon>
        <taxon>Pezizomycotina</taxon>
        <taxon>Lecanoromycetes</taxon>
        <taxon>OSLEUM clade</taxon>
        <taxon>Lecanoromycetidae</taxon>
        <taxon>Caliciales</taxon>
        <taxon>Physciaceae</taxon>
        <taxon>Heterodermia</taxon>
    </lineage>
</organism>
<keyword evidence="4" id="KW-1185">Reference proteome</keyword>
<dbReference type="InterPro" id="IPR007320">
    <property type="entry name" value="PDCD2_C"/>
</dbReference>
<evidence type="ECO:0000313" key="3">
    <source>
        <dbReference type="EMBL" id="CAF9923485.1"/>
    </source>
</evidence>
<sequence length="408" mass="44041">MTSIDGDSSEDETGSFTTTNVLLGYASKEPTDDSFSQLGGQPAWPNTADPPPAQLAKCKVCSRFMSLLLQLNGDLPERYSGHERKIYIFACRSKTCKKKAGSIRAIRSVKVSQTTLSRQEETSNGIPQSTDLIPPKPPPMLGDSIFGSKFSPAAISNSNPFSTSGPSNQNSNPFSTTSSSSAFPNLSSKPPQRPEPSSSSDLPTTFAEKARIASQPPQSPALPSPREPWPSPSELPPPYPSYHLDADYETLENNSSPPPSSSHNLSIDEDSAGGGSADKDSYESTHDGTFQRFATRLAHNPLQVLRYEFDGAPLLYSKTDTVGKIFAPSVGAKIPRCEHCGQKRVFELQLVPQAIAELEVEEAGLEGMEWGTVILGVCGEDCGGQVGQGWGWREEWLGVQWEEAGGRR</sequence>
<protein>
    <recommendedName>
        <fullName evidence="2">Programmed cell death protein 2 C-terminal domain-containing protein</fullName>
    </recommendedName>
</protein>
<dbReference type="AlphaFoldDB" id="A0A8H3IJS6"/>
<dbReference type="GO" id="GO:0030490">
    <property type="term" value="P:maturation of SSU-rRNA"/>
    <property type="evidence" value="ECO:0007669"/>
    <property type="project" value="TreeGrafter"/>
</dbReference>
<dbReference type="Proteomes" id="UP000664521">
    <property type="component" value="Unassembled WGS sequence"/>
</dbReference>
<evidence type="ECO:0000259" key="2">
    <source>
        <dbReference type="Pfam" id="PF04194"/>
    </source>
</evidence>
<evidence type="ECO:0000313" key="4">
    <source>
        <dbReference type="Proteomes" id="UP000664521"/>
    </source>
</evidence>
<reference evidence="3" key="1">
    <citation type="submission" date="2021-03" db="EMBL/GenBank/DDBJ databases">
        <authorList>
            <person name="Tagirdzhanova G."/>
        </authorList>
    </citation>
    <scope>NUCLEOTIDE SEQUENCE</scope>
</reference>
<dbReference type="Pfam" id="PF04194">
    <property type="entry name" value="PDCD2_C"/>
    <property type="match status" value="1"/>
</dbReference>
<feature type="region of interest" description="Disordered" evidence="1">
    <location>
        <begin position="1"/>
        <end position="51"/>
    </location>
</feature>
<gene>
    <name evidence="3" type="ORF">HETSPECPRED_005336</name>
</gene>
<feature type="compositionally biased region" description="Polar residues" evidence="1">
    <location>
        <begin position="154"/>
        <end position="165"/>
    </location>
</feature>
<evidence type="ECO:0000256" key="1">
    <source>
        <dbReference type="SAM" id="MobiDB-lite"/>
    </source>
</evidence>
<name>A0A8H3IJS6_9LECA</name>
<dbReference type="PANTHER" id="PTHR47524:SF1">
    <property type="entry name" value="20S RRNA ACCUMULATION PROTEIN 4"/>
    <property type="match status" value="1"/>
</dbReference>
<dbReference type="OrthoDB" id="443682at2759"/>
<feature type="compositionally biased region" description="Low complexity" evidence="1">
    <location>
        <begin position="166"/>
        <end position="190"/>
    </location>
</feature>
<feature type="region of interest" description="Disordered" evidence="1">
    <location>
        <begin position="112"/>
        <end position="286"/>
    </location>
</feature>
<feature type="compositionally biased region" description="Pro residues" evidence="1">
    <location>
        <begin position="217"/>
        <end position="240"/>
    </location>
</feature>
<dbReference type="EMBL" id="CAJPDS010000033">
    <property type="protein sequence ID" value="CAF9923485.1"/>
    <property type="molecule type" value="Genomic_DNA"/>
</dbReference>
<feature type="compositionally biased region" description="Polar residues" evidence="1">
    <location>
        <begin position="112"/>
        <end position="131"/>
    </location>
</feature>
<dbReference type="PANTHER" id="PTHR47524">
    <property type="entry name" value="20S RRNA ACCUMULATION PROTEIN 4"/>
    <property type="match status" value="1"/>
</dbReference>
<dbReference type="GO" id="GO:0005737">
    <property type="term" value="C:cytoplasm"/>
    <property type="evidence" value="ECO:0007669"/>
    <property type="project" value="InterPro"/>
</dbReference>
<feature type="domain" description="Programmed cell death protein 2 C-terminal" evidence="2">
    <location>
        <begin position="287"/>
        <end position="401"/>
    </location>
</feature>